<dbReference type="eggNOG" id="KOG2421">
    <property type="taxonomic scope" value="Eukaryota"/>
</dbReference>
<dbReference type="WBParaSite" id="Csp11.Scaffold629.g10295.t1">
    <property type="protein sequence ID" value="Csp11.Scaffold629.g10295.t1"/>
    <property type="gene ID" value="Csp11.Scaffold629.g10295"/>
</dbReference>
<sequence length="80" mass="9124">MHFTRRAVSPRASFVFDRHVGTINSSLSRRPRLSECPEEEDEEFVFGSCLGIGEEMRQVVQEPVPMIILEEEEEDNDGLG</sequence>
<protein>
    <submittedName>
        <fullName evidence="2">Uncharacterized protein</fullName>
    </submittedName>
</protein>
<keyword evidence="1" id="KW-1185">Reference proteome</keyword>
<evidence type="ECO:0000313" key="1">
    <source>
        <dbReference type="Proteomes" id="UP000095282"/>
    </source>
</evidence>
<accession>A0A1I7TNV1</accession>
<dbReference type="Proteomes" id="UP000095282">
    <property type="component" value="Unplaced"/>
</dbReference>
<reference evidence="2" key="1">
    <citation type="submission" date="2016-11" db="UniProtKB">
        <authorList>
            <consortium name="WormBaseParasite"/>
        </authorList>
    </citation>
    <scope>IDENTIFICATION</scope>
</reference>
<dbReference type="STRING" id="1561998.A0A1I7TNV1"/>
<organism evidence="1 2">
    <name type="scientific">Caenorhabditis tropicalis</name>
    <dbReference type="NCBI Taxonomy" id="1561998"/>
    <lineage>
        <taxon>Eukaryota</taxon>
        <taxon>Metazoa</taxon>
        <taxon>Ecdysozoa</taxon>
        <taxon>Nematoda</taxon>
        <taxon>Chromadorea</taxon>
        <taxon>Rhabditida</taxon>
        <taxon>Rhabditina</taxon>
        <taxon>Rhabditomorpha</taxon>
        <taxon>Rhabditoidea</taxon>
        <taxon>Rhabditidae</taxon>
        <taxon>Peloderinae</taxon>
        <taxon>Caenorhabditis</taxon>
    </lineage>
</organism>
<dbReference type="AlphaFoldDB" id="A0A1I7TNV1"/>
<name>A0A1I7TNV1_9PELO</name>
<evidence type="ECO:0000313" key="2">
    <source>
        <dbReference type="WBParaSite" id="Csp11.Scaffold629.g10295.t1"/>
    </source>
</evidence>
<proteinExistence type="predicted"/>